<proteinExistence type="predicted"/>
<dbReference type="Pfam" id="PF04307">
    <property type="entry name" value="YdjM"/>
    <property type="match status" value="1"/>
</dbReference>
<feature type="transmembrane region" description="Helical" evidence="1">
    <location>
        <begin position="114"/>
        <end position="139"/>
    </location>
</feature>
<keyword evidence="1" id="KW-0812">Transmembrane</keyword>
<name>A0ABY9KXP8_9BACI</name>
<feature type="transmembrane region" description="Helical" evidence="1">
    <location>
        <begin position="60"/>
        <end position="77"/>
    </location>
</feature>
<gene>
    <name evidence="2" type="ORF">QR721_12630</name>
</gene>
<dbReference type="RefSeq" id="WP_348027528.1">
    <property type="nucleotide sequence ID" value="NZ_CP129113.1"/>
</dbReference>
<feature type="transmembrane region" description="Helical" evidence="1">
    <location>
        <begin position="145"/>
        <end position="162"/>
    </location>
</feature>
<dbReference type="InterPro" id="IPR007404">
    <property type="entry name" value="YdjM-like"/>
</dbReference>
<evidence type="ECO:0000313" key="3">
    <source>
        <dbReference type="Proteomes" id="UP001180087"/>
    </source>
</evidence>
<protein>
    <submittedName>
        <fullName evidence="2">Metal-dependent hydrolase</fullName>
    </submittedName>
</protein>
<dbReference type="Proteomes" id="UP001180087">
    <property type="component" value="Chromosome"/>
</dbReference>
<keyword evidence="1" id="KW-1133">Transmembrane helix</keyword>
<dbReference type="PANTHER" id="PTHR35531">
    <property type="entry name" value="INNER MEMBRANE PROTEIN YBCI-RELATED"/>
    <property type="match status" value="1"/>
</dbReference>
<keyword evidence="1" id="KW-0472">Membrane</keyword>
<dbReference type="GO" id="GO:0016787">
    <property type="term" value="F:hydrolase activity"/>
    <property type="evidence" value="ECO:0007669"/>
    <property type="project" value="UniProtKB-KW"/>
</dbReference>
<evidence type="ECO:0000313" key="2">
    <source>
        <dbReference type="EMBL" id="WLV24472.1"/>
    </source>
</evidence>
<organism evidence="2 3">
    <name type="scientific">Aciduricibacillus chroicocephali</name>
    <dbReference type="NCBI Taxonomy" id="3054939"/>
    <lineage>
        <taxon>Bacteria</taxon>
        <taxon>Bacillati</taxon>
        <taxon>Bacillota</taxon>
        <taxon>Bacilli</taxon>
        <taxon>Bacillales</taxon>
        <taxon>Bacillaceae</taxon>
        <taxon>Aciduricibacillus</taxon>
    </lineage>
</organism>
<dbReference type="EMBL" id="CP129113">
    <property type="protein sequence ID" value="WLV24472.1"/>
    <property type="molecule type" value="Genomic_DNA"/>
</dbReference>
<dbReference type="PANTHER" id="PTHR35531:SF1">
    <property type="entry name" value="INNER MEMBRANE PROTEIN YBCI-RELATED"/>
    <property type="match status" value="1"/>
</dbReference>
<keyword evidence="2" id="KW-0378">Hydrolase</keyword>
<feature type="transmembrane region" description="Helical" evidence="1">
    <location>
        <begin position="83"/>
        <end position="102"/>
    </location>
</feature>
<keyword evidence="3" id="KW-1185">Reference proteome</keyword>
<accession>A0ABY9KXP8</accession>
<reference evidence="2" key="1">
    <citation type="submission" date="2023-06" db="EMBL/GenBank/DDBJ databases">
        <title>A Treasure from Seagulls: Isolation and Description of Aciduricobacillus qingdaonensis gen. nov., sp. nov., a Rare Obligately Uric Acid-utilizing Member in the Family Bacillaceae.</title>
        <authorList>
            <person name="Liu W."/>
            <person name="Wang B."/>
        </authorList>
    </citation>
    <scope>NUCLEOTIDE SEQUENCE</scope>
    <source>
        <strain evidence="2">44XB</strain>
    </source>
</reference>
<sequence>MNGFAHSAIGFGVGFAIAETSAASPFETVLLISAGSLSALVPDLDINGKLTNRMTLPHQFLKTITTVAGCLIIYLTLTHVLQIEMWQGIGLGVALIGTAQWISKRFMLSITGMLIIAAGLFISKIWLTLFGAYVLIASFLSHRTYTHSLLGLGTFACIAWLFSRDMNMNDLFFACSFGYASHLLADMRWVPGNKKGIKLFLPLSKKSF</sequence>
<evidence type="ECO:0000256" key="1">
    <source>
        <dbReference type="SAM" id="Phobius"/>
    </source>
</evidence>